<gene>
    <name evidence="11" type="primary">rpoN</name>
    <name evidence="11" type="ORF">GXN76_01255</name>
</gene>
<evidence type="ECO:0000256" key="2">
    <source>
        <dbReference type="ARBA" id="ARBA00022478"/>
    </source>
</evidence>
<evidence type="ECO:0000256" key="1">
    <source>
        <dbReference type="ARBA" id="ARBA00008798"/>
    </source>
</evidence>
<keyword evidence="4" id="KW-0548">Nucleotidyltransferase</keyword>
<dbReference type="Proteomes" id="UP000503088">
    <property type="component" value="Chromosome"/>
</dbReference>
<dbReference type="Gene3D" id="1.10.10.60">
    <property type="entry name" value="Homeodomain-like"/>
    <property type="match status" value="1"/>
</dbReference>
<proteinExistence type="inferred from homology"/>
<keyword evidence="2" id="KW-0240">DNA-directed RNA polymerase</keyword>
<dbReference type="PROSITE" id="PS00717">
    <property type="entry name" value="SIGMA54_1"/>
    <property type="match status" value="1"/>
</dbReference>
<feature type="domain" description="RNA polymerase sigma factor 54 DNA-binding" evidence="9">
    <location>
        <begin position="302"/>
        <end position="460"/>
    </location>
</feature>
<dbReference type="InterPro" id="IPR038709">
    <property type="entry name" value="RpoN_core-bd_sf"/>
</dbReference>
<dbReference type="EMBL" id="CP048104">
    <property type="protein sequence ID" value="QKG83225.1"/>
    <property type="molecule type" value="Genomic_DNA"/>
</dbReference>
<dbReference type="GO" id="GO:0016987">
    <property type="term" value="F:sigma factor activity"/>
    <property type="evidence" value="ECO:0007669"/>
    <property type="project" value="UniProtKB-KW"/>
</dbReference>
<dbReference type="InterPro" id="IPR007634">
    <property type="entry name" value="RNA_pol_sigma_54_DNA-bd"/>
</dbReference>
<protein>
    <submittedName>
        <fullName evidence="11">RNA polymerase factor sigma-54</fullName>
    </submittedName>
</protein>
<sequence>MALSMGYGLYQEQRMKLVMTPELRQAINVLQYSAQDLVQYIQEQVTENPVLEVNEDMGHHGEVSEEMDQWADWTAYLRNGQGAFSTPLAHYDPDGQHPVDHVADIQETLSNALESQLRYLHLPPETMQICRYLIGSLNEDGYLEHDLQIICKRFNAGVEEVEACLEIIQTLDPAGVGARNLEECLRIQLLRKETLDETALAIVTHCLTDLGEGRYRKVARQLGFDVTEVQRATDQIRKLNPKPGSAFGSGPPRYVRPDVMVQKVGDEYEVTVNESHMPRLFISPHYERMLRLEDDKSRQAATYLKNRLQSALWLLRSIEQRHSTLTRVTKAIVEEQKSFFDKGITHLKPLTLRQIAETLDLHESTVSRATQHKYIQTPRGLYPYRFFFPSGVSTRYGDHTSASSVKDQITRLITEEHKRKPLSDQKIADILKEKGVRISRRTVAKYREELGIGSSTQRRRYDGE</sequence>
<dbReference type="AlphaFoldDB" id="A0A7D3Y2Z7"/>
<evidence type="ECO:0000256" key="4">
    <source>
        <dbReference type="ARBA" id="ARBA00022695"/>
    </source>
</evidence>
<accession>A0A7D3Y2Z7</accession>
<dbReference type="PROSITE" id="PS50044">
    <property type="entry name" value="SIGMA54_3"/>
    <property type="match status" value="1"/>
</dbReference>
<dbReference type="GO" id="GO:0003677">
    <property type="term" value="F:DNA binding"/>
    <property type="evidence" value="ECO:0007669"/>
    <property type="project" value="UniProtKB-KW"/>
</dbReference>
<organism evidence="11 12">
    <name type="scientific">Kroppenstedtia pulmonis</name>
    <dbReference type="NCBI Taxonomy" id="1380685"/>
    <lineage>
        <taxon>Bacteria</taxon>
        <taxon>Bacillati</taxon>
        <taxon>Bacillota</taxon>
        <taxon>Bacilli</taxon>
        <taxon>Bacillales</taxon>
        <taxon>Thermoactinomycetaceae</taxon>
        <taxon>Kroppenstedtia</taxon>
    </lineage>
</organism>
<evidence type="ECO:0000313" key="11">
    <source>
        <dbReference type="EMBL" id="QKG83225.1"/>
    </source>
</evidence>
<evidence type="ECO:0000256" key="5">
    <source>
        <dbReference type="ARBA" id="ARBA00023015"/>
    </source>
</evidence>
<evidence type="ECO:0000256" key="3">
    <source>
        <dbReference type="ARBA" id="ARBA00022679"/>
    </source>
</evidence>
<dbReference type="GO" id="GO:0001216">
    <property type="term" value="F:DNA-binding transcription activator activity"/>
    <property type="evidence" value="ECO:0007669"/>
    <property type="project" value="InterPro"/>
</dbReference>
<dbReference type="RefSeq" id="WP_173219563.1">
    <property type="nucleotide sequence ID" value="NZ_CP048104.1"/>
</dbReference>
<dbReference type="GO" id="GO:0006352">
    <property type="term" value="P:DNA-templated transcription initiation"/>
    <property type="evidence" value="ECO:0007669"/>
    <property type="project" value="InterPro"/>
</dbReference>
<dbReference type="Pfam" id="PF04963">
    <property type="entry name" value="Sigma54_CBD"/>
    <property type="match status" value="1"/>
</dbReference>
<dbReference type="KEGG" id="kpul:GXN76_01255"/>
<dbReference type="InterPro" id="IPR007046">
    <property type="entry name" value="RNA_pol_sigma_54_core-bd"/>
</dbReference>
<comment type="similarity">
    <text evidence="1">Belongs to the sigma-54 factor family.</text>
</comment>
<dbReference type="PANTHER" id="PTHR32248">
    <property type="entry name" value="RNA POLYMERASE SIGMA-54 FACTOR"/>
    <property type="match status" value="1"/>
</dbReference>
<reference evidence="11 12" key="1">
    <citation type="submission" date="2020-01" db="EMBL/GenBank/DDBJ databases">
        <authorList>
            <person name="Gulvik C.A."/>
            <person name="Batra D.G."/>
        </authorList>
    </citation>
    <scope>NUCLEOTIDE SEQUENCE [LARGE SCALE GENOMIC DNA]</scope>
    <source>
        <strain evidence="11 12">W9323</strain>
    </source>
</reference>
<keyword evidence="7" id="KW-0238">DNA-binding</keyword>
<dbReference type="PIRSF" id="PIRSF000774">
    <property type="entry name" value="RpoN"/>
    <property type="match status" value="1"/>
</dbReference>
<evidence type="ECO:0000256" key="7">
    <source>
        <dbReference type="ARBA" id="ARBA00023125"/>
    </source>
</evidence>
<dbReference type="Gene3D" id="1.10.10.1330">
    <property type="entry name" value="RNA polymerase sigma-54 factor, core-binding domain"/>
    <property type="match status" value="1"/>
</dbReference>
<dbReference type="PANTHER" id="PTHR32248:SF4">
    <property type="entry name" value="RNA POLYMERASE SIGMA-54 FACTOR"/>
    <property type="match status" value="1"/>
</dbReference>
<dbReference type="InterPro" id="IPR000394">
    <property type="entry name" value="RNA_pol_sigma_54"/>
</dbReference>
<dbReference type="PRINTS" id="PR00045">
    <property type="entry name" value="SIGMA54FCT"/>
</dbReference>
<keyword evidence="6" id="KW-0731">Sigma factor</keyword>
<dbReference type="Pfam" id="PF00309">
    <property type="entry name" value="Sigma54_AID"/>
    <property type="match status" value="1"/>
</dbReference>
<dbReference type="PROSITE" id="PS00718">
    <property type="entry name" value="SIGMA54_2"/>
    <property type="match status" value="1"/>
</dbReference>
<dbReference type="GO" id="GO:0000428">
    <property type="term" value="C:DNA-directed RNA polymerase complex"/>
    <property type="evidence" value="ECO:0007669"/>
    <property type="project" value="UniProtKB-KW"/>
</dbReference>
<feature type="domain" description="RNA polymerase sigma factor 54 core-binding" evidence="10">
    <location>
        <begin position="102"/>
        <end position="286"/>
    </location>
</feature>
<dbReference type="Pfam" id="PF04552">
    <property type="entry name" value="Sigma54_DBD"/>
    <property type="match status" value="1"/>
</dbReference>
<evidence type="ECO:0000313" key="12">
    <source>
        <dbReference type="Proteomes" id="UP000503088"/>
    </source>
</evidence>
<keyword evidence="12" id="KW-1185">Reference proteome</keyword>
<evidence type="ECO:0000256" key="6">
    <source>
        <dbReference type="ARBA" id="ARBA00023082"/>
    </source>
</evidence>
<evidence type="ECO:0000259" key="9">
    <source>
        <dbReference type="Pfam" id="PF04552"/>
    </source>
</evidence>
<keyword evidence="5" id="KW-0805">Transcription regulation</keyword>
<evidence type="ECO:0000256" key="8">
    <source>
        <dbReference type="ARBA" id="ARBA00023163"/>
    </source>
</evidence>
<name>A0A7D3Y2Z7_9BACL</name>
<keyword evidence="3" id="KW-0808">Transferase</keyword>
<keyword evidence="8" id="KW-0804">Transcription</keyword>
<dbReference type="GO" id="GO:0016779">
    <property type="term" value="F:nucleotidyltransferase activity"/>
    <property type="evidence" value="ECO:0007669"/>
    <property type="project" value="UniProtKB-KW"/>
</dbReference>
<evidence type="ECO:0000259" key="10">
    <source>
        <dbReference type="Pfam" id="PF04963"/>
    </source>
</evidence>
<dbReference type="NCBIfam" id="TIGR02395">
    <property type="entry name" value="rpoN_sigma"/>
    <property type="match status" value="1"/>
</dbReference>